<organism evidence="1 2">
    <name type="scientific">Acinetobacter ursingii</name>
    <dbReference type="NCBI Taxonomy" id="108980"/>
    <lineage>
        <taxon>Bacteria</taxon>
        <taxon>Pseudomonadati</taxon>
        <taxon>Pseudomonadota</taxon>
        <taxon>Gammaproteobacteria</taxon>
        <taxon>Moraxellales</taxon>
        <taxon>Moraxellaceae</taxon>
        <taxon>Acinetobacter</taxon>
    </lineage>
</organism>
<evidence type="ECO:0000313" key="1">
    <source>
        <dbReference type="EMBL" id="UYF76649.1"/>
    </source>
</evidence>
<accession>A0AA46S7U2</accession>
<dbReference type="RefSeq" id="WP_263503795.1">
    <property type="nucleotide sequence ID" value="NZ_CP089044.1"/>
</dbReference>
<sequence length="274" mass="31253">MFDSFDFPEAPTYRAKWKPIYFEPIVNSGERVTILIVVKDENSIKYYEALHDSVVDSLYGAKSIAFKNLVKYIKGQLIKNCGELEGCIEGVYSGDWRSASSRDIKGIARQGLKISASLGSLAINELYSEQEEHDKIDQNWTSRIKGEFIKSLPQYEKAFNYNYAITNNVKIRCGFYAARYAARFNVCTLKTIGRMKTSLLDLKILDEHKASSKFDLIIQVPEVDGIHITNKTRNKMNENIQLLREQCQGSSIEIFTCENEKEGSERLVQMLNVA</sequence>
<dbReference type="Proteomes" id="UP001164081">
    <property type="component" value="Chromosome"/>
</dbReference>
<name>A0AA46S7U2_9GAMM</name>
<dbReference type="AlphaFoldDB" id="A0AA46S7U2"/>
<protein>
    <submittedName>
        <fullName evidence="1">Uncharacterized protein</fullName>
    </submittedName>
</protein>
<reference evidence="1" key="1">
    <citation type="journal article" date="2022" name="J Glob Antimicrob Resist">
        <title>Comparative analysis of IMP-4- and OXA-58-containing plasmids of three carbapenemase-producing Acinetobacter ursingii strains in the Netherlands.</title>
        <authorList>
            <person name="Hendrickx A.P.A."/>
            <person name="Schade R.P."/>
            <person name="Landman F."/>
            <person name="Bosch T."/>
            <person name="Schouls L.M."/>
            <person name="van Dijk K."/>
        </authorList>
    </citation>
    <scope>NUCLEOTIDE SEQUENCE</scope>
    <source>
        <strain evidence="1">RIVM_C010761</strain>
    </source>
</reference>
<dbReference type="EMBL" id="CP089044">
    <property type="protein sequence ID" value="UYF76649.1"/>
    <property type="molecule type" value="Genomic_DNA"/>
</dbReference>
<proteinExistence type="predicted"/>
<evidence type="ECO:0000313" key="2">
    <source>
        <dbReference type="Proteomes" id="UP001164081"/>
    </source>
</evidence>
<gene>
    <name evidence="1" type="ORF">LSO58_07185</name>
</gene>